<evidence type="ECO:0000313" key="4">
    <source>
        <dbReference type="EMBL" id="KAL5107403.1"/>
    </source>
</evidence>
<dbReference type="InterPro" id="IPR032979">
    <property type="entry name" value="ENGase"/>
</dbReference>
<comment type="caution">
    <text evidence="4">The sequence shown here is derived from an EMBL/GenBank/DDBJ whole genome shotgun (WGS) entry which is preliminary data.</text>
</comment>
<dbReference type="Pfam" id="PF01196">
    <property type="entry name" value="Ribosomal_L17"/>
    <property type="match status" value="1"/>
</dbReference>
<sequence>MNALSPENSHFFRSCFDGIFLNYSWTSELLASTQNRAMSTDESMRIFVGVDCFGRGCPGGGGFGTKEALELIIKASELRPDRPLSVALFAPAWSFEKRRELDSFSGNEGIVDEVMSIFQLDHRFWSPMAPLISRIRAAGSSNRHFYRPLSLWNGLFHSNFSFGLGLFDGRSDVLSPWSCLTEQQVLPTCRVLSNERSGTEENFAVKVMPDFTDYYCPGNSLRLHVIPSNSVKKSLVLELFLFSNLSLSSIAMLTIIMKMETGRSHVKVFADLCTISWDLVYVTKEYPITSRQYFEFEEIKKCNFKGSLWKCLSANIGAQLLTLCDRDHVTFVRRIGIEIDDPPDTFLLGGFTLSDSQLCLLPAVIAVTASVIALQVLPFASCRFAWLSVVASRDVRCLSSIQHGGRPLPHLQSVGLAANQLLMHVPRLPQKLRRGEGVGGGPTGRISWLRRCVSALVDEERIELPWPTALETRQYTERLIQEAVRTELVTPDLSQVSSLEDLLRPPWNEYPELSALLELSAFWLQKPELVTKLLRVLVPRYRFYSRSYTRIFRLQRPPHPNPHAFVAQGFGVLELHGNPWPPIGKPHLPKHVEGEAGPSVSMEPFKNKYFINVLVSAAREASQNTKES</sequence>
<feature type="domain" description="Cytosolic endo-beta-N-acetylglucosaminidase TIM barrel" evidence="3">
    <location>
        <begin position="2"/>
        <end position="165"/>
    </location>
</feature>
<dbReference type="PANTHER" id="PTHR13246:SF1">
    <property type="entry name" value="CYTOSOLIC ENDO-BETA-N-ACETYLGLUCOSAMINIDASE"/>
    <property type="match status" value="1"/>
</dbReference>
<dbReference type="Proteomes" id="UP001651158">
    <property type="component" value="Unassembled WGS sequence"/>
</dbReference>
<reference evidence="4 5" key="1">
    <citation type="journal article" date="2022" name="Front. Cell. Infect. Microbiol.">
        <title>The Genomes of Two Strains of Taenia crassiceps the Animal Model for the Study of Human Cysticercosis.</title>
        <authorList>
            <person name="Bobes R.J."/>
            <person name="Estrada K."/>
            <person name="Rios-Valencia D.G."/>
            <person name="Calderon-Gallegos A."/>
            <person name="de la Torre P."/>
            <person name="Carrero J.C."/>
            <person name="Sanchez-Flores A."/>
            <person name="Laclette J.P."/>
        </authorList>
    </citation>
    <scope>NUCLEOTIDE SEQUENCE [LARGE SCALE GENOMIC DNA]</scope>
    <source>
        <strain evidence="4">WFUcys</strain>
    </source>
</reference>
<dbReference type="Gene3D" id="2.60.120.260">
    <property type="entry name" value="Galactose-binding domain-like"/>
    <property type="match status" value="1"/>
</dbReference>
<proteinExistence type="predicted"/>
<dbReference type="SUPFAM" id="SSF64263">
    <property type="entry name" value="Prokaryotic ribosomal protein L17"/>
    <property type="match status" value="1"/>
</dbReference>
<evidence type="ECO:0000259" key="3">
    <source>
        <dbReference type="Pfam" id="PF03644"/>
    </source>
</evidence>
<dbReference type="Gene3D" id="3.90.1030.10">
    <property type="entry name" value="Ribosomal protein L17"/>
    <property type="match status" value="1"/>
</dbReference>
<dbReference type="InterPro" id="IPR000456">
    <property type="entry name" value="Ribosomal_bL17"/>
</dbReference>
<organism evidence="4 5">
    <name type="scientific">Taenia crassiceps</name>
    <dbReference type="NCBI Taxonomy" id="6207"/>
    <lineage>
        <taxon>Eukaryota</taxon>
        <taxon>Metazoa</taxon>
        <taxon>Spiralia</taxon>
        <taxon>Lophotrochozoa</taxon>
        <taxon>Platyhelminthes</taxon>
        <taxon>Cestoda</taxon>
        <taxon>Eucestoda</taxon>
        <taxon>Cyclophyllidea</taxon>
        <taxon>Taeniidae</taxon>
        <taxon>Taenia</taxon>
    </lineage>
</organism>
<gene>
    <name evidence="4" type="ORF">TcWFU_001868</name>
</gene>
<evidence type="ECO:0000313" key="5">
    <source>
        <dbReference type="Proteomes" id="UP001651158"/>
    </source>
</evidence>
<dbReference type="InterPro" id="IPR036373">
    <property type="entry name" value="Ribosomal_bL17_sf"/>
</dbReference>
<dbReference type="Pfam" id="PF03644">
    <property type="entry name" value="Glyco_hydro_85"/>
    <property type="match status" value="1"/>
</dbReference>
<accession>A0ABR4QCE6</accession>
<evidence type="ECO:0000256" key="1">
    <source>
        <dbReference type="ARBA" id="ARBA00035290"/>
    </source>
</evidence>
<protein>
    <recommendedName>
        <fullName evidence="1">Large ribosomal subunit protein bL17m</fullName>
    </recommendedName>
    <alternativeName>
        <fullName evidence="2">39S ribosomal protein L17, mitochondrial</fullName>
    </alternativeName>
</protein>
<name>A0ABR4QCE6_9CEST</name>
<dbReference type="PANTHER" id="PTHR13246">
    <property type="entry name" value="ENDO BETA N-ACETYLGLUCOSAMINIDASE"/>
    <property type="match status" value="1"/>
</dbReference>
<evidence type="ECO:0000256" key="2">
    <source>
        <dbReference type="ARBA" id="ARBA00035413"/>
    </source>
</evidence>
<dbReference type="Gene3D" id="3.20.20.80">
    <property type="entry name" value="Glycosidases"/>
    <property type="match status" value="1"/>
</dbReference>
<dbReference type="InterPro" id="IPR005201">
    <property type="entry name" value="TIM_ENGase"/>
</dbReference>
<dbReference type="EMBL" id="JAKROA010000004">
    <property type="protein sequence ID" value="KAL5107403.1"/>
    <property type="molecule type" value="Genomic_DNA"/>
</dbReference>
<keyword evidence="5" id="KW-1185">Reference proteome</keyword>